<dbReference type="Pfam" id="PF12697">
    <property type="entry name" value="Abhydrolase_6"/>
    <property type="match status" value="1"/>
</dbReference>
<keyword evidence="2" id="KW-0378">Hydrolase</keyword>
<gene>
    <name evidence="2" type="ORF">K504DRAFT_506405</name>
</gene>
<organism evidence="2 3">
    <name type="scientific">Pleomassaria siparia CBS 279.74</name>
    <dbReference type="NCBI Taxonomy" id="1314801"/>
    <lineage>
        <taxon>Eukaryota</taxon>
        <taxon>Fungi</taxon>
        <taxon>Dikarya</taxon>
        <taxon>Ascomycota</taxon>
        <taxon>Pezizomycotina</taxon>
        <taxon>Dothideomycetes</taxon>
        <taxon>Pleosporomycetidae</taxon>
        <taxon>Pleosporales</taxon>
        <taxon>Pleomassariaceae</taxon>
        <taxon>Pleomassaria</taxon>
    </lineage>
</organism>
<reference evidence="2" key="1">
    <citation type="journal article" date="2020" name="Stud. Mycol.">
        <title>101 Dothideomycetes genomes: a test case for predicting lifestyles and emergence of pathogens.</title>
        <authorList>
            <person name="Haridas S."/>
            <person name="Albert R."/>
            <person name="Binder M."/>
            <person name="Bloem J."/>
            <person name="Labutti K."/>
            <person name="Salamov A."/>
            <person name="Andreopoulos B."/>
            <person name="Baker S."/>
            <person name="Barry K."/>
            <person name="Bills G."/>
            <person name="Bluhm B."/>
            <person name="Cannon C."/>
            <person name="Castanera R."/>
            <person name="Culley D."/>
            <person name="Daum C."/>
            <person name="Ezra D."/>
            <person name="Gonzalez J."/>
            <person name="Henrissat B."/>
            <person name="Kuo A."/>
            <person name="Liang C."/>
            <person name="Lipzen A."/>
            <person name="Lutzoni F."/>
            <person name="Magnuson J."/>
            <person name="Mondo S."/>
            <person name="Nolan M."/>
            <person name="Ohm R."/>
            <person name="Pangilinan J."/>
            <person name="Park H.-J."/>
            <person name="Ramirez L."/>
            <person name="Alfaro M."/>
            <person name="Sun H."/>
            <person name="Tritt A."/>
            <person name="Yoshinaga Y."/>
            <person name="Zwiers L.-H."/>
            <person name="Turgeon B."/>
            <person name="Goodwin S."/>
            <person name="Spatafora J."/>
            <person name="Crous P."/>
            <person name="Grigoriev I."/>
        </authorList>
    </citation>
    <scope>NUCLEOTIDE SEQUENCE</scope>
    <source>
        <strain evidence="2">CBS 279.74</strain>
    </source>
</reference>
<dbReference type="SUPFAM" id="SSF53474">
    <property type="entry name" value="alpha/beta-Hydrolases"/>
    <property type="match status" value="1"/>
</dbReference>
<dbReference type="EMBL" id="MU005780">
    <property type="protein sequence ID" value="KAF2704931.1"/>
    <property type="molecule type" value="Genomic_DNA"/>
</dbReference>
<dbReference type="GO" id="GO:0016020">
    <property type="term" value="C:membrane"/>
    <property type="evidence" value="ECO:0007669"/>
    <property type="project" value="TreeGrafter"/>
</dbReference>
<protein>
    <submittedName>
        <fullName evidence="2">Alpha/beta-hydrolase</fullName>
    </submittedName>
</protein>
<evidence type="ECO:0000313" key="3">
    <source>
        <dbReference type="Proteomes" id="UP000799428"/>
    </source>
</evidence>
<dbReference type="PRINTS" id="PR00111">
    <property type="entry name" value="ABHYDROLASE"/>
</dbReference>
<evidence type="ECO:0000313" key="2">
    <source>
        <dbReference type="EMBL" id="KAF2704931.1"/>
    </source>
</evidence>
<dbReference type="AlphaFoldDB" id="A0A6G1JXI8"/>
<keyword evidence="3" id="KW-1185">Reference proteome</keyword>
<dbReference type="GO" id="GO:0016787">
    <property type="term" value="F:hydrolase activity"/>
    <property type="evidence" value="ECO:0007669"/>
    <property type="project" value="UniProtKB-KW"/>
</dbReference>
<feature type="domain" description="AB hydrolase-1" evidence="1">
    <location>
        <begin position="54"/>
        <end position="288"/>
    </location>
</feature>
<dbReference type="Proteomes" id="UP000799428">
    <property type="component" value="Unassembled WGS sequence"/>
</dbReference>
<dbReference type="OrthoDB" id="2498029at2759"/>
<dbReference type="InterPro" id="IPR000073">
    <property type="entry name" value="AB_hydrolase_1"/>
</dbReference>
<evidence type="ECO:0000259" key="1">
    <source>
        <dbReference type="Pfam" id="PF12697"/>
    </source>
</evidence>
<dbReference type="InterPro" id="IPR029058">
    <property type="entry name" value="AB_hydrolase_fold"/>
</dbReference>
<dbReference type="InterPro" id="IPR050266">
    <property type="entry name" value="AB_hydrolase_sf"/>
</dbReference>
<accession>A0A6G1JXI8</accession>
<name>A0A6G1JXI8_9PLEO</name>
<proteinExistence type="predicted"/>
<dbReference type="Gene3D" id="3.40.50.1820">
    <property type="entry name" value="alpha/beta hydrolase"/>
    <property type="match status" value="1"/>
</dbReference>
<dbReference type="PANTHER" id="PTHR43798:SF33">
    <property type="entry name" value="HYDROLASE, PUTATIVE (AFU_ORTHOLOGUE AFUA_2G14860)-RELATED"/>
    <property type="match status" value="1"/>
</dbReference>
<dbReference type="PANTHER" id="PTHR43798">
    <property type="entry name" value="MONOACYLGLYCEROL LIPASE"/>
    <property type="match status" value="1"/>
</dbReference>
<sequence length="308" mass="33461">MYISDLKIPSYLPEHWLIANRLGRIKHSWLANNTSILGTKTHYPRTIDQAGPLLVCLHGLGGSTETFKPLVERLPAGYDIVLVDFQGFGKTPLTSTTKVPSIQGHVSDLHDLITSLQTNDNGRTSENKFMFVGHSLGAIVALQYAARYPLSVAGIALLGVGRSAAHIPAVRQRMLDVAATTRKEGIEYTAIKSVANNFPTPEQRFVPPENLEQVRRAVAASDREGYAKTCEMIVDPSHVDPSYTDIVCPSIFVAGDLDVISPVQRAEDVSKLMGGPSCVHVVESGHQPLIDDVVGTMSAIEKLLETVK</sequence>